<dbReference type="PROSITE" id="PS00237">
    <property type="entry name" value="G_PROTEIN_RECEP_F1_1"/>
    <property type="match status" value="1"/>
</dbReference>
<keyword evidence="7 10" id="KW-0675">Receptor</keyword>
<feature type="transmembrane region" description="Helical" evidence="11">
    <location>
        <begin position="43"/>
        <end position="60"/>
    </location>
</feature>
<evidence type="ECO:0000256" key="9">
    <source>
        <dbReference type="ARBA" id="ARBA00023224"/>
    </source>
</evidence>
<evidence type="ECO:0000256" key="6">
    <source>
        <dbReference type="ARBA" id="ARBA00023136"/>
    </source>
</evidence>
<dbReference type="OrthoDB" id="5960344at2759"/>
<dbReference type="InterPro" id="IPR017452">
    <property type="entry name" value="GPCR_Rhodpsn_7TM"/>
</dbReference>
<dbReference type="GO" id="GO:0005886">
    <property type="term" value="C:plasma membrane"/>
    <property type="evidence" value="ECO:0000318"/>
    <property type="project" value="GO_Central"/>
</dbReference>
<keyword evidence="6 11" id="KW-0472">Membrane</keyword>
<dbReference type="SUPFAM" id="SSF81321">
    <property type="entry name" value="Family A G protein-coupled receptor-like"/>
    <property type="match status" value="1"/>
</dbReference>
<evidence type="ECO:0000256" key="8">
    <source>
        <dbReference type="ARBA" id="ARBA00023180"/>
    </source>
</evidence>
<keyword evidence="8" id="KW-0325">Glycoprotein</keyword>
<protein>
    <recommendedName>
        <fullName evidence="12">G-protein coupled receptors family 1 profile domain-containing protein</fullName>
    </recommendedName>
</protein>
<dbReference type="Proteomes" id="UP000001593">
    <property type="component" value="Unassembled WGS sequence"/>
</dbReference>
<dbReference type="PRINTS" id="PR00237">
    <property type="entry name" value="GPCRRHODOPSN"/>
</dbReference>
<sequence>MSEYDISVVLPLSILAILVIVANTGVCVLVYKVKTMRTYTNGFVASLAVSDILTGIGLFLQYNVELQNQSKIALNIIYALVLFCGVSNLCAVTFDRYLAVLKPFKYQAVISKFFKAIIPVIWLVSLAIALLPALAWHGEVKSLVNKVYIFITFIVCAILPFFFIMYAHVRIYMSVHKCVQKERKLSLCATQAATQNARERRRQMRKLSSEAKVAKVFAIAAIMFILSWFPVLFYTIAAAVDRIGVVPPWIFVISPFTLALGSLVNPVLYSFMKPDFRRALKKMWGRRTIAKSRSSFRSYRSSNVPSVADLPNGQLHHGNHNINGPLFHGNNNDLNGQVSQRNNYNYSEDYLHQCDGYQLRDDTEPIYPAFESAV</sequence>
<dbReference type="EMBL" id="DS469843">
    <property type="protein sequence ID" value="EDO32200.1"/>
    <property type="molecule type" value="Genomic_DNA"/>
</dbReference>
<feature type="transmembrane region" description="Helical" evidence="11">
    <location>
        <begin position="6"/>
        <end position="31"/>
    </location>
</feature>
<name>A7SVR3_NEMVE</name>
<keyword evidence="4 11" id="KW-1133">Transmembrane helix</keyword>
<evidence type="ECO:0000256" key="7">
    <source>
        <dbReference type="ARBA" id="ARBA00023170"/>
    </source>
</evidence>
<dbReference type="InterPro" id="IPR000276">
    <property type="entry name" value="GPCR_Rhodpsn"/>
</dbReference>
<gene>
    <name evidence="13" type="ORF">NEMVEDRAFT_v1g218222</name>
</gene>
<dbReference type="GO" id="GO:0001609">
    <property type="term" value="F:G protein-coupled adenosine receptor activity"/>
    <property type="evidence" value="ECO:0000318"/>
    <property type="project" value="GO_Central"/>
</dbReference>
<keyword evidence="9 10" id="KW-0807">Transducer</keyword>
<dbReference type="eggNOG" id="KOG3656">
    <property type="taxonomic scope" value="Eukaryota"/>
</dbReference>
<feature type="transmembrane region" description="Helical" evidence="11">
    <location>
        <begin position="147"/>
        <end position="167"/>
    </location>
</feature>
<comment type="similarity">
    <text evidence="10">Belongs to the G-protein coupled receptor 1 family.</text>
</comment>
<feature type="transmembrane region" description="Helical" evidence="11">
    <location>
        <begin position="213"/>
        <end position="237"/>
    </location>
</feature>
<dbReference type="PhylomeDB" id="A7SVR3"/>
<evidence type="ECO:0000256" key="11">
    <source>
        <dbReference type="SAM" id="Phobius"/>
    </source>
</evidence>
<feature type="domain" description="G-protein coupled receptors family 1 profile" evidence="12">
    <location>
        <begin position="22"/>
        <end position="269"/>
    </location>
</feature>
<feature type="transmembrane region" description="Helical" evidence="11">
    <location>
        <begin position="72"/>
        <end position="92"/>
    </location>
</feature>
<evidence type="ECO:0000313" key="13">
    <source>
        <dbReference type="EMBL" id="EDO32200.1"/>
    </source>
</evidence>
<evidence type="ECO:0000256" key="10">
    <source>
        <dbReference type="RuleBase" id="RU000688"/>
    </source>
</evidence>
<dbReference type="GO" id="GO:0007186">
    <property type="term" value="P:G protein-coupled receptor signaling pathway"/>
    <property type="evidence" value="ECO:0000318"/>
    <property type="project" value="GO_Central"/>
</dbReference>
<organism evidence="13 14">
    <name type="scientific">Nematostella vectensis</name>
    <name type="common">Starlet sea anemone</name>
    <dbReference type="NCBI Taxonomy" id="45351"/>
    <lineage>
        <taxon>Eukaryota</taxon>
        <taxon>Metazoa</taxon>
        <taxon>Cnidaria</taxon>
        <taxon>Anthozoa</taxon>
        <taxon>Hexacorallia</taxon>
        <taxon>Actiniaria</taxon>
        <taxon>Edwardsiidae</taxon>
        <taxon>Nematostella</taxon>
    </lineage>
</organism>
<evidence type="ECO:0000259" key="12">
    <source>
        <dbReference type="PROSITE" id="PS50262"/>
    </source>
</evidence>
<feature type="transmembrane region" description="Helical" evidence="11">
    <location>
        <begin position="249"/>
        <end position="272"/>
    </location>
</feature>
<proteinExistence type="inferred from homology"/>
<dbReference type="PANTHER" id="PTHR24246">
    <property type="entry name" value="OLFACTORY RECEPTOR AND ADENOSINE RECEPTOR"/>
    <property type="match status" value="1"/>
</dbReference>
<evidence type="ECO:0000313" key="14">
    <source>
        <dbReference type="Proteomes" id="UP000001593"/>
    </source>
</evidence>
<evidence type="ECO:0000256" key="4">
    <source>
        <dbReference type="ARBA" id="ARBA00022989"/>
    </source>
</evidence>
<dbReference type="STRING" id="45351.A7SVR3"/>
<dbReference type="SMART" id="SM01381">
    <property type="entry name" value="7TM_GPCR_Srsx"/>
    <property type="match status" value="1"/>
</dbReference>
<evidence type="ECO:0000256" key="3">
    <source>
        <dbReference type="ARBA" id="ARBA00022692"/>
    </source>
</evidence>
<evidence type="ECO:0000256" key="5">
    <source>
        <dbReference type="ARBA" id="ARBA00023040"/>
    </source>
</evidence>
<reference evidence="13 14" key="1">
    <citation type="journal article" date="2007" name="Science">
        <title>Sea anemone genome reveals ancestral eumetazoan gene repertoire and genomic organization.</title>
        <authorList>
            <person name="Putnam N.H."/>
            <person name="Srivastava M."/>
            <person name="Hellsten U."/>
            <person name="Dirks B."/>
            <person name="Chapman J."/>
            <person name="Salamov A."/>
            <person name="Terry A."/>
            <person name="Shapiro H."/>
            <person name="Lindquist E."/>
            <person name="Kapitonov V.V."/>
            <person name="Jurka J."/>
            <person name="Genikhovich G."/>
            <person name="Grigoriev I.V."/>
            <person name="Lucas S.M."/>
            <person name="Steele R.E."/>
            <person name="Finnerty J.R."/>
            <person name="Technau U."/>
            <person name="Martindale M.Q."/>
            <person name="Rokhsar D.S."/>
        </authorList>
    </citation>
    <scope>NUCLEOTIDE SEQUENCE [LARGE SCALE GENOMIC DNA]</scope>
    <source>
        <strain evidence="14">CH2 X CH6</strain>
    </source>
</reference>
<keyword evidence="5 10" id="KW-0297">G-protein coupled receptor</keyword>
<dbReference type="PROSITE" id="PS50262">
    <property type="entry name" value="G_PROTEIN_RECEP_F1_2"/>
    <property type="match status" value="1"/>
</dbReference>
<dbReference type="HOGENOM" id="CLU_009579_3_6_1"/>
<keyword evidence="2" id="KW-1003">Cell membrane</keyword>
<dbReference type="Pfam" id="PF00001">
    <property type="entry name" value="7tm_1"/>
    <property type="match status" value="1"/>
</dbReference>
<comment type="subcellular location">
    <subcellularLocation>
        <location evidence="1">Cell membrane</location>
        <topology evidence="1">Multi-pass membrane protein</topology>
    </subcellularLocation>
</comment>
<evidence type="ECO:0000256" key="1">
    <source>
        <dbReference type="ARBA" id="ARBA00004651"/>
    </source>
</evidence>
<keyword evidence="14" id="KW-1185">Reference proteome</keyword>
<dbReference type="PANTHER" id="PTHR24246:SF27">
    <property type="entry name" value="ADENOSINE RECEPTOR, ISOFORM A"/>
    <property type="match status" value="1"/>
</dbReference>
<keyword evidence="3 10" id="KW-0812">Transmembrane</keyword>
<evidence type="ECO:0000256" key="2">
    <source>
        <dbReference type="ARBA" id="ARBA00022475"/>
    </source>
</evidence>
<feature type="transmembrane region" description="Helical" evidence="11">
    <location>
        <begin position="113"/>
        <end position="135"/>
    </location>
</feature>
<dbReference type="InParanoid" id="A7SVR3"/>
<dbReference type="Gene3D" id="1.20.1070.10">
    <property type="entry name" value="Rhodopsin 7-helix transmembrane proteins"/>
    <property type="match status" value="1"/>
</dbReference>
<dbReference type="OMA" id="PWIFVIS"/>
<accession>A7SVR3</accession>
<dbReference type="AlphaFoldDB" id="A7SVR3"/>